<sequence length="122" mass="12999">MGARDSPEASWDLASALRAGFDDAGIDESFEDKVGEVKEITPDGGLKKKILVVGSGWETPEKGDEVTVHYTGTLESDGSKFDSSVDRGEPFKFTLGTGSVIKGWDLGVATMKKGEKAVLTCR</sequence>
<name>A0A0D2LQP8_9CHLO</name>
<dbReference type="InterPro" id="IPR046357">
    <property type="entry name" value="PPIase_dom_sf"/>
</dbReference>
<dbReference type="Gene3D" id="3.10.50.40">
    <property type="match status" value="1"/>
</dbReference>
<gene>
    <name evidence="7" type="ORF">MNEG_15713</name>
</gene>
<dbReference type="EMBL" id="KK105805">
    <property type="protein sequence ID" value="KIY92251.1"/>
    <property type="molecule type" value="Genomic_DNA"/>
</dbReference>
<organism evidence="7 8">
    <name type="scientific">Monoraphidium neglectum</name>
    <dbReference type="NCBI Taxonomy" id="145388"/>
    <lineage>
        <taxon>Eukaryota</taxon>
        <taxon>Viridiplantae</taxon>
        <taxon>Chlorophyta</taxon>
        <taxon>core chlorophytes</taxon>
        <taxon>Chlorophyceae</taxon>
        <taxon>CS clade</taxon>
        <taxon>Sphaeropleales</taxon>
        <taxon>Selenastraceae</taxon>
        <taxon>Monoraphidium</taxon>
    </lineage>
</organism>
<dbReference type="GO" id="GO:0005737">
    <property type="term" value="C:cytoplasm"/>
    <property type="evidence" value="ECO:0007669"/>
    <property type="project" value="TreeGrafter"/>
</dbReference>
<evidence type="ECO:0000259" key="6">
    <source>
        <dbReference type="PROSITE" id="PS50059"/>
    </source>
</evidence>
<dbReference type="PROSITE" id="PS50059">
    <property type="entry name" value="FKBP_PPIASE"/>
    <property type="match status" value="1"/>
</dbReference>
<dbReference type="InterPro" id="IPR050689">
    <property type="entry name" value="FKBP-type_PPIase"/>
</dbReference>
<dbReference type="STRING" id="145388.A0A0D2LQP8"/>
<comment type="catalytic activity">
    <reaction evidence="1 5">
        <text>[protein]-peptidylproline (omega=180) = [protein]-peptidylproline (omega=0)</text>
        <dbReference type="Rhea" id="RHEA:16237"/>
        <dbReference type="Rhea" id="RHEA-COMP:10747"/>
        <dbReference type="Rhea" id="RHEA-COMP:10748"/>
        <dbReference type="ChEBI" id="CHEBI:83833"/>
        <dbReference type="ChEBI" id="CHEBI:83834"/>
        <dbReference type="EC" id="5.2.1.8"/>
    </reaction>
</comment>
<dbReference type="PANTHER" id="PTHR10516:SF443">
    <property type="entry name" value="FK506-BINDING PROTEIN 59-RELATED"/>
    <property type="match status" value="1"/>
</dbReference>
<dbReference type="EC" id="5.2.1.8" evidence="2 5"/>
<evidence type="ECO:0000313" key="8">
    <source>
        <dbReference type="Proteomes" id="UP000054498"/>
    </source>
</evidence>
<dbReference type="GO" id="GO:0003755">
    <property type="term" value="F:peptidyl-prolyl cis-trans isomerase activity"/>
    <property type="evidence" value="ECO:0007669"/>
    <property type="project" value="UniProtKB-KW"/>
</dbReference>
<dbReference type="InterPro" id="IPR001179">
    <property type="entry name" value="PPIase_FKBP_dom"/>
</dbReference>
<reference evidence="7 8" key="1">
    <citation type="journal article" date="2013" name="BMC Genomics">
        <title>Reconstruction of the lipid metabolism for the microalga Monoraphidium neglectum from its genome sequence reveals characteristics suitable for biofuel production.</title>
        <authorList>
            <person name="Bogen C."/>
            <person name="Al-Dilaimi A."/>
            <person name="Albersmeier A."/>
            <person name="Wichmann J."/>
            <person name="Grundmann M."/>
            <person name="Rupp O."/>
            <person name="Lauersen K.J."/>
            <person name="Blifernez-Klassen O."/>
            <person name="Kalinowski J."/>
            <person name="Goesmann A."/>
            <person name="Mussgnug J.H."/>
            <person name="Kruse O."/>
        </authorList>
    </citation>
    <scope>NUCLEOTIDE SEQUENCE [LARGE SCALE GENOMIC DNA]</scope>
    <source>
        <strain evidence="7 8">SAG 48.87</strain>
    </source>
</reference>
<keyword evidence="8" id="KW-1185">Reference proteome</keyword>
<dbReference type="OrthoDB" id="1902587at2759"/>
<accession>A0A0D2LQP8</accession>
<proteinExistence type="predicted"/>
<evidence type="ECO:0000256" key="3">
    <source>
        <dbReference type="ARBA" id="ARBA00023110"/>
    </source>
</evidence>
<dbReference type="KEGG" id="mng:MNEG_15713"/>
<evidence type="ECO:0000256" key="4">
    <source>
        <dbReference type="ARBA" id="ARBA00023235"/>
    </source>
</evidence>
<evidence type="ECO:0000256" key="2">
    <source>
        <dbReference type="ARBA" id="ARBA00013194"/>
    </source>
</evidence>
<dbReference type="RefSeq" id="XP_013891271.1">
    <property type="nucleotide sequence ID" value="XM_014035817.1"/>
</dbReference>
<evidence type="ECO:0000313" key="7">
    <source>
        <dbReference type="EMBL" id="KIY92251.1"/>
    </source>
</evidence>
<dbReference type="AlphaFoldDB" id="A0A0D2LQP8"/>
<dbReference type="PANTHER" id="PTHR10516">
    <property type="entry name" value="PEPTIDYL-PROLYL CIS-TRANS ISOMERASE"/>
    <property type="match status" value="1"/>
</dbReference>
<dbReference type="Proteomes" id="UP000054498">
    <property type="component" value="Unassembled WGS sequence"/>
</dbReference>
<dbReference type="GeneID" id="25733402"/>
<feature type="domain" description="PPIase FKBP-type" evidence="6">
    <location>
        <begin position="63"/>
        <end position="122"/>
    </location>
</feature>
<keyword evidence="3 5" id="KW-0697">Rotamase</keyword>
<evidence type="ECO:0000256" key="1">
    <source>
        <dbReference type="ARBA" id="ARBA00000971"/>
    </source>
</evidence>
<keyword evidence="4 5" id="KW-0413">Isomerase</keyword>
<dbReference type="Pfam" id="PF00254">
    <property type="entry name" value="FKBP_C"/>
    <property type="match status" value="1"/>
</dbReference>
<dbReference type="SUPFAM" id="SSF54534">
    <property type="entry name" value="FKBP-like"/>
    <property type="match status" value="1"/>
</dbReference>
<evidence type="ECO:0000256" key="5">
    <source>
        <dbReference type="PROSITE-ProRule" id="PRU00277"/>
    </source>
</evidence>
<protein>
    <recommendedName>
        <fullName evidence="2 5">peptidylprolyl isomerase</fullName>
        <ecNumber evidence="2 5">5.2.1.8</ecNumber>
    </recommendedName>
</protein>